<dbReference type="AlphaFoldDB" id="E3LLS5"/>
<dbReference type="OrthoDB" id="10251605at2759"/>
<sequence length="739" mass="80565">MKIEVVSALPHSTVHSAVLSRRHRSVICAGPYEVLPLENCYEPLPSTSTLCEFPIECLQLSTDERTIGVATNSILKVADIMTGREVRNLTGHTLPITSVAASKFSPYCWYTGSSDCSWTQWDTRMHQSKIFGSKSSGVVRSLALSPGDHYVAVGTDETIQIFDARQREYIKQFNCSGHSLELHPSDVLLSAVGHDRIVRFFCLESFELISQSDPFLDDIQASAFDTHVMIAATNDSINLLTWEPCCDVLTTVPLKNVEKVVNVNANGLDLDFICIGENTERLEMRSYAIEELLSYSPSHELCGSIYEEDEDVDTADLSPIEESQPLPELSELPPRSPMMSSEETETSASPVNSSNGSSHSSPASPAKPAPVKQRSTSQKFPKSPVSSSSKSTTSSSSKTLNTKTSTSRSVTPVSTKPPATRPTFGTAKSVIVSSRPSLSGYNRGGVGNGANPSPSMSDLRTTKSIAGSTQSLLSERGPKKRSTSSRRNQEPITITYLGRPRTPSEGDVANSVTSSTSRNRRPSPSVAKKTSPPSIYAITSSPAKKLSTSAAPVKKQNSTSSVTSTSSNPKGAWGSCIETVQDIGVVAKKENRNIRRLKLLTSRRQSNADVPPEVCADEQLVLTATRILNRRNDWSLNTCHAYLPVIIDNLASVDSTNRAIAQEGLATIADTLTERLIKFSSINSHKIGVDIAAEERSEKAKVCVQHLRELVKKRDWLYKQLDEESIFKLDPILELLKKV</sequence>
<dbReference type="HOGENOM" id="CLU_023322_0_0_1"/>
<dbReference type="InterPro" id="IPR015943">
    <property type="entry name" value="WD40/YVTN_repeat-like_dom_sf"/>
</dbReference>
<dbReference type="PANTHER" id="PTHR19845">
    <property type="entry name" value="KATANIN P80 SUBUNIT"/>
    <property type="match status" value="1"/>
</dbReference>
<proteinExistence type="predicted"/>
<feature type="region of interest" description="Disordered" evidence="1">
    <location>
        <begin position="318"/>
        <end position="571"/>
    </location>
</feature>
<name>E3LLS5_CAERE</name>
<keyword evidence="3" id="KW-1185">Reference proteome</keyword>
<dbReference type="Pfam" id="PF00400">
    <property type="entry name" value="WD40"/>
    <property type="match status" value="2"/>
</dbReference>
<dbReference type="Gene3D" id="2.130.10.10">
    <property type="entry name" value="YVTN repeat-like/Quinoprotein amine dehydrogenase"/>
    <property type="match status" value="1"/>
</dbReference>
<dbReference type="FunCoup" id="E3LLS5">
    <property type="interactions" value="40"/>
</dbReference>
<dbReference type="Proteomes" id="UP000008281">
    <property type="component" value="Unassembled WGS sequence"/>
</dbReference>
<dbReference type="RefSeq" id="XP_003114831.2">
    <property type="nucleotide sequence ID" value="XM_003114783.2"/>
</dbReference>
<dbReference type="InterPro" id="IPR036322">
    <property type="entry name" value="WD40_repeat_dom_sf"/>
</dbReference>
<dbReference type="InParanoid" id="E3LLS5"/>
<dbReference type="GO" id="GO:0008352">
    <property type="term" value="C:katanin complex"/>
    <property type="evidence" value="ECO:0007669"/>
    <property type="project" value="TreeGrafter"/>
</dbReference>
<feature type="compositionally biased region" description="Polar residues" evidence="1">
    <location>
        <begin position="450"/>
        <end position="473"/>
    </location>
</feature>
<feature type="compositionally biased region" description="Polar residues" evidence="1">
    <location>
        <begin position="431"/>
        <end position="440"/>
    </location>
</feature>
<dbReference type="InterPro" id="IPR001680">
    <property type="entry name" value="WD40_rpt"/>
</dbReference>
<dbReference type="SMART" id="SM00320">
    <property type="entry name" value="WD40"/>
    <property type="match status" value="3"/>
</dbReference>
<feature type="compositionally biased region" description="Low complexity" evidence="1">
    <location>
        <begin position="558"/>
        <end position="567"/>
    </location>
</feature>
<feature type="compositionally biased region" description="Polar residues" evidence="1">
    <location>
        <begin position="531"/>
        <end position="550"/>
    </location>
</feature>
<evidence type="ECO:0000313" key="3">
    <source>
        <dbReference type="Proteomes" id="UP000008281"/>
    </source>
</evidence>
<dbReference type="EMBL" id="DS268411">
    <property type="protein sequence ID" value="EFP02966.1"/>
    <property type="molecule type" value="Genomic_DNA"/>
</dbReference>
<dbReference type="GO" id="GO:0007019">
    <property type="term" value="P:microtubule depolymerization"/>
    <property type="evidence" value="ECO:0007669"/>
    <property type="project" value="TreeGrafter"/>
</dbReference>
<dbReference type="GeneID" id="9817797"/>
<protein>
    <submittedName>
        <fullName evidence="2">Uncharacterized protein</fullName>
    </submittedName>
</protein>
<feature type="compositionally biased region" description="Low complexity" evidence="1">
    <location>
        <begin position="318"/>
        <end position="372"/>
    </location>
</feature>
<dbReference type="KEGG" id="crq:GCK72_001660"/>
<organism evidence="3">
    <name type="scientific">Caenorhabditis remanei</name>
    <name type="common">Caenorhabditis vulgaris</name>
    <dbReference type="NCBI Taxonomy" id="31234"/>
    <lineage>
        <taxon>Eukaryota</taxon>
        <taxon>Metazoa</taxon>
        <taxon>Ecdysozoa</taxon>
        <taxon>Nematoda</taxon>
        <taxon>Chromadorea</taxon>
        <taxon>Rhabditida</taxon>
        <taxon>Rhabditina</taxon>
        <taxon>Rhabditomorpha</taxon>
        <taxon>Rhabditoidea</taxon>
        <taxon>Rhabditidae</taxon>
        <taxon>Peloderinae</taxon>
        <taxon>Caenorhabditis</taxon>
    </lineage>
</organism>
<evidence type="ECO:0000313" key="2">
    <source>
        <dbReference type="EMBL" id="EFP02966.1"/>
    </source>
</evidence>
<reference evidence="2" key="1">
    <citation type="submission" date="2007-07" db="EMBL/GenBank/DDBJ databases">
        <title>PCAP assembly of the Caenorhabditis remanei genome.</title>
        <authorList>
            <consortium name="The Caenorhabditis remanei Sequencing Consortium"/>
            <person name="Wilson R.K."/>
        </authorList>
    </citation>
    <scope>NUCLEOTIDE SEQUENCE [LARGE SCALE GENOMIC DNA]</scope>
    <source>
        <strain evidence="2">PB4641</strain>
    </source>
</reference>
<gene>
    <name evidence="2" type="ORF">CRE_28597</name>
</gene>
<feature type="compositionally biased region" description="Low complexity" evidence="1">
    <location>
        <begin position="510"/>
        <end position="526"/>
    </location>
</feature>
<accession>E3LLS5</accession>
<feature type="compositionally biased region" description="Low complexity" evidence="1">
    <location>
        <begin position="382"/>
        <end position="418"/>
    </location>
</feature>
<dbReference type="eggNOG" id="KOG0267">
    <property type="taxonomic scope" value="Eukaryota"/>
</dbReference>
<dbReference type="PANTHER" id="PTHR19845:SF0">
    <property type="entry name" value="KATANIN P80 WD40 REPEAT-CONTAINING SUBUNIT B1"/>
    <property type="match status" value="1"/>
</dbReference>
<dbReference type="CTD" id="9817797"/>
<dbReference type="SUPFAM" id="SSF50978">
    <property type="entry name" value="WD40 repeat-like"/>
    <property type="match status" value="1"/>
</dbReference>
<evidence type="ECO:0000256" key="1">
    <source>
        <dbReference type="SAM" id="MobiDB-lite"/>
    </source>
</evidence>
<dbReference type="STRING" id="31234.E3LLS5"/>
<dbReference type="OMA" id="NTERLEM"/>